<dbReference type="InterPro" id="IPR024072">
    <property type="entry name" value="DHFR-like_dom_sf"/>
</dbReference>
<dbReference type="EMBL" id="CP022753">
    <property type="protein sequence ID" value="ASU85864.1"/>
    <property type="molecule type" value="Genomic_DNA"/>
</dbReference>
<dbReference type="SUPFAM" id="SSF53597">
    <property type="entry name" value="Dihydrofolate reductase-like"/>
    <property type="match status" value="1"/>
</dbReference>
<reference evidence="2 3" key="1">
    <citation type="submission" date="2017-08" db="EMBL/GenBank/DDBJ databases">
        <title>The complete genome sequence of Nocardiopsis gilva YIM 90087.</title>
        <authorList>
            <person name="Yin M."/>
            <person name="Tang S."/>
        </authorList>
    </citation>
    <scope>NUCLEOTIDE SEQUENCE [LARGE SCALE GENOMIC DNA]</scope>
    <source>
        <strain evidence="2 3">YIM 90087</strain>
    </source>
</reference>
<protein>
    <submittedName>
        <fullName evidence="2">Deaminase</fullName>
    </submittedName>
</protein>
<dbReference type="Pfam" id="PF01872">
    <property type="entry name" value="RibD_C"/>
    <property type="match status" value="1"/>
</dbReference>
<dbReference type="OrthoDB" id="195113at2"/>
<name>A0A223SCI4_9ACTN</name>
<dbReference type="KEGG" id="ngv:CDO52_26415"/>
<evidence type="ECO:0000259" key="1">
    <source>
        <dbReference type="Pfam" id="PF01872"/>
    </source>
</evidence>
<dbReference type="GO" id="GO:0008703">
    <property type="term" value="F:5-amino-6-(5-phosphoribosylamino)uracil reductase activity"/>
    <property type="evidence" value="ECO:0007669"/>
    <property type="project" value="InterPro"/>
</dbReference>
<dbReference type="InterPro" id="IPR002734">
    <property type="entry name" value="RibDG_C"/>
</dbReference>
<dbReference type="InterPro" id="IPR050765">
    <property type="entry name" value="Riboflavin_Biosynth_HTPR"/>
</dbReference>
<dbReference type="Proteomes" id="UP000215005">
    <property type="component" value="Chromosome"/>
</dbReference>
<sequence length="190" mass="21048">MRKLTYYIAVSIDGFIEGPNHETDFYPLGEDFVAYMTSEYADCIPTHVREQFGIDAPNKHFDTVIQGRTSYEIALREGITSPYAHMRQYVASTTMSESPDPAVEVVADPVATVRELKREDGDLGIYLIGGAKLAGVLIDEIDELVVKRYPVLAGSGTPMFVGATFNPAEFTLTDHRLFDNGTAVAAYRRK</sequence>
<proteinExistence type="predicted"/>
<feature type="domain" description="Bacterial bifunctional deaminase-reductase C-terminal" evidence="1">
    <location>
        <begin position="3"/>
        <end position="183"/>
    </location>
</feature>
<evidence type="ECO:0000313" key="2">
    <source>
        <dbReference type="EMBL" id="ASU85864.1"/>
    </source>
</evidence>
<organism evidence="2 3">
    <name type="scientific">Nocardiopsis gilva YIM 90087</name>
    <dbReference type="NCBI Taxonomy" id="1235441"/>
    <lineage>
        <taxon>Bacteria</taxon>
        <taxon>Bacillati</taxon>
        <taxon>Actinomycetota</taxon>
        <taxon>Actinomycetes</taxon>
        <taxon>Streptosporangiales</taxon>
        <taxon>Nocardiopsidaceae</taxon>
        <taxon>Nocardiopsis</taxon>
    </lineage>
</organism>
<dbReference type="GO" id="GO:0009231">
    <property type="term" value="P:riboflavin biosynthetic process"/>
    <property type="evidence" value="ECO:0007669"/>
    <property type="project" value="InterPro"/>
</dbReference>
<dbReference type="PANTHER" id="PTHR38011">
    <property type="entry name" value="DIHYDROFOLATE REDUCTASE FAMILY PROTEIN (AFU_ORTHOLOGUE AFUA_8G06820)"/>
    <property type="match status" value="1"/>
</dbReference>
<keyword evidence="3" id="KW-1185">Reference proteome</keyword>
<dbReference type="AlphaFoldDB" id="A0A223SCI4"/>
<evidence type="ECO:0000313" key="3">
    <source>
        <dbReference type="Proteomes" id="UP000215005"/>
    </source>
</evidence>
<dbReference type="Gene3D" id="3.40.430.10">
    <property type="entry name" value="Dihydrofolate Reductase, subunit A"/>
    <property type="match status" value="1"/>
</dbReference>
<accession>A0A223SCI4</accession>
<gene>
    <name evidence="2" type="ORF">CDO52_26415</name>
</gene>
<dbReference type="RefSeq" id="WP_017618412.1">
    <property type="nucleotide sequence ID" value="NZ_ANBG01000165.1"/>
</dbReference>
<dbReference type="PANTHER" id="PTHR38011:SF11">
    <property type="entry name" value="2,5-DIAMINO-6-RIBOSYLAMINO-4(3H)-PYRIMIDINONE 5'-PHOSPHATE REDUCTASE"/>
    <property type="match status" value="1"/>
</dbReference>